<dbReference type="Proteomes" id="UP000037755">
    <property type="component" value="Unassembled WGS sequence"/>
</dbReference>
<feature type="transmembrane region" description="Helical" evidence="1">
    <location>
        <begin position="183"/>
        <end position="200"/>
    </location>
</feature>
<dbReference type="PANTHER" id="PTHR22911">
    <property type="entry name" value="ACYL-MALONYL CONDENSING ENZYME-RELATED"/>
    <property type="match status" value="1"/>
</dbReference>
<proteinExistence type="predicted"/>
<comment type="caution">
    <text evidence="3">The sequence shown here is derived from an EMBL/GenBank/DDBJ whole genome shotgun (WGS) entry which is preliminary data.</text>
</comment>
<organism evidence="3 4">
    <name type="scientific">Flavobacterium akiainvivens</name>
    <dbReference type="NCBI Taxonomy" id="1202724"/>
    <lineage>
        <taxon>Bacteria</taxon>
        <taxon>Pseudomonadati</taxon>
        <taxon>Bacteroidota</taxon>
        <taxon>Flavobacteriia</taxon>
        <taxon>Flavobacteriales</taxon>
        <taxon>Flavobacteriaceae</taxon>
        <taxon>Flavobacterium</taxon>
    </lineage>
</organism>
<feature type="transmembrane region" description="Helical" evidence="1">
    <location>
        <begin position="212"/>
        <end position="233"/>
    </location>
</feature>
<sequence>MRAKYYLAAIIAFSVWGMFSFVLKPLQGYPSPDILFYRIFLSVTLMLAINLLARRKQLKETKNYLLNLPAKKRQTLILLTVFSSVMLSANWFFFIYVMNHISVKAAAFSYLICPILTTVCAFIILRERLTPLQWFSVLISASACVLLSFNNVADLGFSLLVAGSYALYLVIQKKFQEVDKFVLLSSQLVITALILLPFYFTISGPLPAEPKFYIYIAIIAIGFTIIPMLLNLFALKGITSSTLGILMYLNPIIGFVLAAFYYKEEISATQIVAYSLIGVAIVIFNIGSYLKLRAANK</sequence>
<dbReference type="AlphaFoldDB" id="A0A0M8MG95"/>
<dbReference type="EMBL" id="LIYD01000005">
    <property type="protein sequence ID" value="KOS08254.1"/>
    <property type="molecule type" value="Genomic_DNA"/>
</dbReference>
<evidence type="ECO:0000313" key="3">
    <source>
        <dbReference type="EMBL" id="KOS08254.1"/>
    </source>
</evidence>
<feature type="transmembrane region" description="Helical" evidence="1">
    <location>
        <begin position="107"/>
        <end position="125"/>
    </location>
</feature>
<dbReference type="STRING" id="1202724.AM493_07460"/>
<dbReference type="RefSeq" id="WP_054410196.1">
    <property type="nucleotide sequence ID" value="NZ_FOYA01000008.1"/>
</dbReference>
<keyword evidence="1" id="KW-1133">Transmembrane helix</keyword>
<feature type="transmembrane region" description="Helical" evidence="1">
    <location>
        <begin position="155"/>
        <end position="171"/>
    </location>
</feature>
<feature type="transmembrane region" description="Helical" evidence="1">
    <location>
        <begin position="132"/>
        <end position="149"/>
    </location>
</feature>
<dbReference type="PATRIC" id="fig|1202724.3.peg.1554"/>
<evidence type="ECO:0000256" key="1">
    <source>
        <dbReference type="SAM" id="Phobius"/>
    </source>
</evidence>
<reference evidence="3 4" key="1">
    <citation type="submission" date="2015-08" db="EMBL/GenBank/DDBJ databases">
        <title>Whole genome sequence of Flavobacterium akiainvivens IK-1T, from decaying Wikstroemia oahuensis, an endemic Hawaiian shrub.</title>
        <authorList>
            <person name="Wan X."/>
            <person name="Hou S."/>
            <person name="Saito J."/>
            <person name="Donachie S."/>
        </authorList>
    </citation>
    <scope>NUCLEOTIDE SEQUENCE [LARGE SCALE GENOMIC DNA]</scope>
    <source>
        <strain evidence="3 4">IK-1</strain>
    </source>
</reference>
<keyword evidence="1" id="KW-0472">Membrane</keyword>
<evidence type="ECO:0000313" key="4">
    <source>
        <dbReference type="Proteomes" id="UP000037755"/>
    </source>
</evidence>
<feature type="transmembrane region" description="Helical" evidence="1">
    <location>
        <begin position="35"/>
        <end position="53"/>
    </location>
</feature>
<feature type="domain" description="EamA" evidence="2">
    <location>
        <begin position="158"/>
        <end position="285"/>
    </location>
</feature>
<dbReference type="InterPro" id="IPR000620">
    <property type="entry name" value="EamA_dom"/>
</dbReference>
<keyword evidence="1" id="KW-0812">Transmembrane</keyword>
<dbReference type="InterPro" id="IPR037185">
    <property type="entry name" value="EmrE-like"/>
</dbReference>
<keyword evidence="4" id="KW-1185">Reference proteome</keyword>
<dbReference type="OrthoDB" id="369870at2"/>
<accession>A0A0M8MG95</accession>
<feature type="transmembrane region" description="Helical" evidence="1">
    <location>
        <begin position="5"/>
        <end position="23"/>
    </location>
</feature>
<protein>
    <submittedName>
        <fullName evidence="3">Permease</fullName>
    </submittedName>
</protein>
<dbReference type="PANTHER" id="PTHR22911:SF137">
    <property type="entry name" value="SOLUTE CARRIER FAMILY 35 MEMBER G2-RELATED"/>
    <property type="match status" value="1"/>
</dbReference>
<feature type="domain" description="EamA" evidence="2">
    <location>
        <begin position="5"/>
        <end position="148"/>
    </location>
</feature>
<name>A0A0M8MG95_9FLAO</name>
<feature type="transmembrane region" description="Helical" evidence="1">
    <location>
        <begin position="74"/>
        <end position="95"/>
    </location>
</feature>
<dbReference type="Gene3D" id="1.10.3730.20">
    <property type="match status" value="1"/>
</dbReference>
<gene>
    <name evidence="3" type="ORF">AM493_07460</name>
</gene>
<dbReference type="SUPFAM" id="SSF103481">
    <property type="entry name" value="Multidrug resistance efflux transporter EmrE"/>
    <property type="match status" value="2"/>
</dbReference>
<feature type="transmembrane region" description="Helical" evidence="1">
    <location>
        <begin position="268"/>
        <end position="290"/>
    </location>
</feature>
<dbReference type="GO" id="GO:0016020">
    <property type="term" value="C:membrane"/>
    <property type="evidence" value="ECO:0007669"/>
    <property type="project" value="InterPro"/>
</dbReference>
<evidence type="ECO:0000259" key="2">
    <source>
        <dbReference type="Pfam" id="PF00892"/>
    </source>
</evidence>
<dbReference type="Pfam" id="PF00892">
    <property type="entry name" value="EamA"/>
    <property type="match status" value="2"/>
</dbReference>
<feature type="transmembrane region" description="Helical" evidence="1">
    <location>
        <begin position="245"/>
        <end position="262"/>
    </location>
</feature>